<proteinExistence type="predicted"/>
<evidence type="ECO:0000313" key="3">
    <source>
        <dbReference type="EMBL" id="MBU2739705.1"/>
    </source>
</evidence>
<dbReference type="GO" id="GO:0032259">
    <property type="term" value="P:methylation"/>
    <property type="evidence" value="ECO:0007669"/>
    <property type="project" value="UniProtKB-KW"/>
</dbReference>
<protein>
    <submittedName>
        <fullName evidence="3">Class I SAM-dependent methyltransferase</fullName>
    </submittedName>
</protein>
<dbReference type="Gene3D" id="3.40.50.150">
    <property type="entry name" value="Vaccinia Virus protein VP39"/>
    <property type="match status" value="1"/>
</dbReference>
<comment type="caution">
    <text evidence="3">The sequence shown here is derived from an EMBL/GenBank/DDBJ whole genome shotgun (WGS) entry which is preliminary data.</text>
</comment>
<organism evidence="3 4">
    <name type="scientific">Acidithiobacillus concretivorus</name>
    <dbReference type="NCBI Taxonomy" id="3063952"/>
    <lineage>
        <taxon>Bacteria</taxon>
        <taxon>Pseudomonadati</taxon>
        <taxon>Pseudomonadota</taxon>
        <taxon>Acidithiobacillia</taxon>
        <taxon>Acidithiobacillales</taxon>
        <taxon>Acidithiobacillaceae</taxon>
        <taxon>Acidithiobacillus</taxon>
    </lineage>
</organism>
<dbReference type="InterPro" id="IPR029063">
    <property type="entry name" value="SAM-dependent_MTases_sf"/>
</dbReference>
<evidence type="ECO:0000313" key="4">
    <source>
        <dbReference type="Proteomes" id="UP001197028"/>
    </source>
</evidence>
<dbReference type="CDD" id="cd02440">
    <property type="entry name" value="AdoMet_MTases"/>
    <property type="match status" value="1"/>
</dbReference>
<dbReference type="InterPro" id="IPR041698">
    <property type="entry name" value="Methyltransf_25"/>
</dbReference>
<feature type="domain" description="Methyltransferase" evidence="2">
    <location>
        <begin position="68"/>
        <end position="162"/>
    </location>
</feature>
<reference evidence="3 4" key="1">
    <citation type="journal article" date="2021" name="ISME J.">
        <title>Genomic evolution of the class Acidithiobacillia: deep-branching Proteobacteria living in extreme acidic conditions.</title>
        <authorList>
            <person name="Moya-Beltran A."/>
            <person name="Beard S."/>
            <person name="Rojas-Villalobos C."/>
            <person name="Issotta F."/>
            <person name="Gallardo Y."/>
            <person name="Ulloa R."/>
            <person name="Giaveno A."/>
            <person name="Degli Esposti M."/>
            <person name="Johnson D.B."/>
            <person name="Quatrini R."/>
        </authorList>
    </citation>
    <scope>NUCLEOTIDE SEQUENCE [LARGE SCALE GENOMIC DNA]</scope>
    <source>
        <strain evidence="3 4">ATCC 19703</strain>
    </source>
</reference>
<keyword evidence="1" id="KW-0808">Transferase</keyword>
<gene>
    <name evidence="3" type="ORF">HJG40_13155</name>
</gene>
<evidence type="ECO:0000256" key="1">
    <source>
        <dbReference type="ARBA" id="ARBA00022679"/>
    </source>
</evidence>
<dbReference type="EMBL" id="JABELD010000118">
    <property type="protein sequence ID" value="MBU2739705.1"/>
    <property type="molecule type" value="Genomic_DNA"/>
</dbReference>
<accession>A0ABS5ZSR7</accession>
<keyword evidence="4" id="KW-1185">Reference proteome</keyword>
<name>A0ABS5ZSR7_9PROT</name>
<dbReference type="Proteomes" id="UP001197028">
    <property type="component" value="Unassembled WGS sequence"/>
</dbReference>
<dbReference type="PANTHER" id="PTHR43861">
    <property type="entry name" value="TRANS-ACONITATE 2-METHYLTRANSFERASE-RELATED"/>
    <property type="match status" value="1"/>
</dbReference>
<evidence type="ECO:0000259" key="2">
    <source>
        <dbReference type="Pfam" id="PF13649"/>
    </source>
</evidence>
<dbReference type="SUPFAM" id="SSF53335">
    <property type="entry name" value="S-adenosyl-L-methionine-dependent methyltransferases"/>
    <property type="match status" value="1"/>
</dbReference>
<dbReference type="Pfam" id="PF13649">
    <property type="entry name" value="Methyltransf_25"/>
    <property type="match status" value="1"/>
</dbReference>
<dbReference type="RefSeq" id="WP_215864591.1">
    <property type="nucleotide sequence ID" value="NZ_JABELD010000118.1"/>
</dbReference>
<dbReference type="GO" id="GO:0008168">
    <property type="term" value="F:methyltransferase activity"/>
    <property type="evidence" value="ECO:0007669"/>
    <property type="project" value="UniProtKB-KW"/>
</dbReference>
<sequence>MSDTDSDWQHIARTQPYYGVLRDPAFRESQLSDDQRALFFDSGQSHVNMVLDQCTRLFGDNGFTGNALDFGCGVGRLTLPLSRHFTQVVGLDVAPAMLSEAQRYANLLGAQNVRWLLADDALSAIDQMHFDFMLSFIVFQHIPEARGQRILKKLLQRLAPGGIGVFHFKYAQVNPGNRFYTFLSHQLPGGRFLVNFLRGKPLREPHMQMNAYNLNSLMQTIQSEGIHEIHVRLGDHGGHWGVEMYVRRDAETL</sequence>
<keyword evidence="3" id="KW-0489">Methyltransferase</keyword>